<dbReference type="Gene3D" id="2.160.20.160">
    <property type="match status" value="1"/>
</dbReference>
<keyword evidence="3" id="KW-0964">Secreted</keyword>
<keyword evidence="8" id="KW-0472">Membrane</keyword>
<accession>A0AAU9AD17</accession>
<evidence type="ECO:0000256" key="2">
    <source>
        <dbReference type="ARBA" id="ARBA00004613"/>
    </source>
</evidence>
<dbReference type="GO" id="GO:0005576">
    <property type="term" value="C:extracellular region"/>
    <property type="evidence" value="ECO:0007669"/>
    <property type="project" value="UniProtKB-SubCell"/>
</dbReference>
<evidence type="ECO:0000256" key="3">
    <source>
        <dbReference type="ARBA" id="ARBA00022525"/>
    </source>
</evidence>
<feature type="domain" description="Haemolysin-type calcium binding-related" evidence="10">
    <location>
        <begin position="780"/>
        <end position="826"/>
    </location>
</feature>
<dbReference type="EMBL" id="AP014940">
    <property type="protein sequence ID" value="BAV96930.1"/>
    <property type="molecule type" value="Genomic_DNA"/>
</dbReference>
<proteinExistence type="predicted"/>
<feature type="domain" description="Haemolysin-type calcium binding-related" evidence="10">
    <location>
        <begin position="1689"/>
        <end position="1721"/>
    </location>
</feature>
<reference evidence="11 12" key="1">
    <citation type="journal article" date="2017" name="DNA Res.">
        <title>Complete genome sequence and expression profile of the commercial lytic enzyme producer Lysobacter enzymogenes M497-1.</title>
        <authorList>
            <person name="Takami H."/>
            <person name="Toyoda A."/>
            <person name="Uchiyama I."/>
            <person name="Itoh T."/>
            <person name="Takaki Y."/>
            <person name="Arai W."/>
            <person name="Nishi S."/>
            <person name="Kawai M."/>
            <person name="Shinya K."/>
            <person name="Ikeda H."/>
        </authorList>
    </citation>
    <scope>NUCLEOTIDE SEQUENCE [LARGE SCALE GENOMIC DNA]</scope>
    <source>
        <strain evidence="11 12">M497-1</strain>
    </source>
</reference>
<dbReference type="Proteomes" id="UP000218824">
    <property type="component" value="Chromosome"/>
</dbReference>
<organism evidence="11 12">
    <name type="scientific">Lysobacter enzymogenes</name>
    <dbReference type="NCBI Taxonomy" id="69"/>
    <lineage>
        <taxon>Bacteria</taxon>
        <taxon>Pseudomonadati</taxon>
        <taxon>Pseudomonadota</taxon>
        <taxon>Gammaproteobacteria</taxon>
        <taxon>Lysobacterales</taxon>
        <taxon>Lysobacteraceae</taxon>
        <taxon>Lysobacter</taxon>
    </lineage>
</organism>
<feature type="region of interest" description="Disordered" evidence="9">
    <location>
        <begin position="323"/>
        <end position="354"/>
    </location>
</feature>
<dbReference type="GO" id="GO:0090729">
    <property type="term" value="F:toxin activity"/>
    <property type="evidence" value="ECO:0007669"/>
    <property type="project" value="UniProtKB-KW"/>
</dbReference>
<dbReference type="PRINTS" id="PR00313">
    <property type="entry name" value="CABNDNGRPT"/>
</dbReference>
<feature type="domain" description="Haemolysin-type calcium binding-related" evidence="10">
    <location>
        <begin position="277"/>
        <end position="315"/>
    </location>
</feature>
<dbReference type="PRINTS" id="PR01488">
    <property type="entry name" value="RTXTOXINA"/>
</dbReference>
<dbReference type="InterPro" id="IPR050557">
    <property type="entry name" value="RTX_toxin/Mannuronan_C5-epim"/>
</dbReference>
<dbReference type="InterPro" id="IPR003995">
    <property type="entry name" value="RTX_toxin_determinant-A"/>
</dbReference>
<evidence type="ECO:0000256" key="6">
    <source>
        <dbReference type="ARBA" id="ARBA00022837"/>
    </source>
</evidence>
<dbReference type="PANTHER" id="PTHR38340">
    <property type="entry name" value="S-LAYER PROTEIN"/>
    <property type="match status" value="1"/>
</dbReference>
<dbReference type="Pfam" id="PF00353">
    <property type="entry name" value="HemolysinCabind"/>
    <property type="match status" value="14"/>
</dbReference>
<dbReference type="Gene3D" id="2.150.10.10">
    <property type="entry name" value="Serralysin-like metalloprotease, C-terminal"/>
    <property type="match status" value="8"/>
</dbReference>
<dbReference type="SUPFAM" id="SSF51120">
    <property type="entry name" value="beta-Roll"/>
    <property type="match status" value="11"/>
</dbReference>
<dbReference type="PROSITE" id="PS00330">
    <property type="entry name" value="HEMOLYSIN_CALCIUM"/>
    <property type="match status" value="16"/>
</dbReference>
<evidence type="ECO:0000259" key="10">
    <source>
        <dbReference type="Pfam" id="PF06594"/>
    </source>
</evidence>
<evidence type="ECO:0000256" key="5">
    <source>
        <dbReference type="ARBA" id="ARBA00022737"/>
    </source>
</evidence>
<dbReference type="InterPro" id="IPR010566">
    <property type="entry name" value="Haemolys_ca-bd"/>
</dbReference>
<keyword evidence="4" id="KW-0800">Toxin</keyword>
<protein>
    <submittedName>
        <fullName evidence="11">Calcium binding hemolysin protein</fullName>
    </submittedName>
</protein>
<name>A0AAU9AD17_LYSEN</name>
<feature type="domain" description="Haemolysin-type calcium binding-related" evidence="10">
    <location>
        <begin position="1110"/>
        <end position="1142"/>
    </location>
</feature>
<sequence length="1770" mass="183340">MTADTIPARPELITGDEQGNHLIGGVGNQIVDAGDGDDILDSGVGADFLYGGDGNDTFVFNRGGGEDRVISRDNDGQFYDIVQFGPDIAPEDLVLTRIGNDLVVSLAGSPNDRLTISGFYPADPEGWPTAIDEFWFADGMFLDVAAILSLPVEVRDADRTVRGGSGADVLDGGSGDDTLLGGSGDDQLVGGAGDDSLMGGYGDDILEGGAGNDYLDGGAGNDTYRFGRGSGVDVIDHDTNQYGAWGGPGSAGSDTVELGEGIALADVEWFRDSSSGDLILRLLGSDDTLIVKSFFYLADGVAQVRFADGTVLDRDAISLAAQTEASSPALPGGSPARDYFARGKPTQPEVDRHGGAGSDYYYDPFVPIEVHGGSGNDTIQALGGMIDGGSGDDTLWVSNSVVLFGRASGRDVLRQFQPGGEGGPIMSGESWNTLVIDSDVDPSEVVVERMGNDVQLRIVGSDATFRIASELLEDGYEPANLDRLMVRLVRFADGTVWDLRPYIAGLFSTVGVDKTATAFEANLSGNMGDDLLHGDGGDNELYGVSGDDRLYGMGGDDQLFGGRGEDYLSGGDGNDILDGGDGDDILDGGAGDDVLSGGGGSDLYRFGLGDGNDRISDFPYQPTDITTIEFGAGIVAADLVAVGDRLRYSQNDSINLLNGPQELRFQDGTRLNHMDLELLSNAAFYGRTVTWGGTGNDALTGTAGSDTLIGGAGDDLIVGGAGDDFLAGSNGSDTYRFELGDGHDTVYNAQIGGSLLDVDTIEFGAGIGVADVSVSSNLNDLVLTVAGANQSITLRGFLAGDPAQDAYTNRIDQVRFADGTLWTVADLLARLFAPSDFDQTIYGSGAADLISAGGGADTVYAGDGNDTADGGAGNDTLDGGSGDDILIGGAGDDLLIGGSGANVFRFAPGFGHDTIQIPSFDDRIEFGAGIAKEDLRFSFQNDGLLLYLASSGDSIKLQSYTPWAQMGSVSFADGTVWNYAELLRRAQAGDDSDQVLHGTGIDDELHGGAGNDTLWGYGGNDRLFGDAGDDVLYANGTGGGDGGIDTLDGGAGNDRYVINDSTQMVIDHKRWAIDGAQTDVLDLGWADPNAVTASRVDGTDLLLDYGFSRVTIKNYFVEQLDGSWNARIDEVRFNNGVVWGRAELEAKLPPAELARRHAVGGAGDETIDGSAGADWIEGAGGDDLLRGGAGSDTYVYRGAGTGADIIEEVDTDAGSIDAIVLDALAGDVRYTREGDSLRIAIGAGGASILVRDHFVSADDDGQRIEEIRFADGSVHRHQDIAAGVLAAQRGAAGVYGDASANALAGTSAADLLSAGGGNDTLDGGAGDDLLVGGAGSDVYRFALGDGRDTIYNYRRAGSGDVDAIEFAAGIAVADVSVGGDARDLVLSIGAGTDAIVLSDFLSADLDADGYDHRIQQVRFADGTVWSAADLLARLHTGGAGDDTLHGSAGADTLDGGAGNDVLLGQRGADLLRGGDGDDTLDGGAGNDRLEGGAGNDIYRFGLGGGHDTIAQQRRSEGSELDAIALAAGIAPADVSVSRPNPADLVLTVAATGETLTIAGYFASYTDDYGANRRVDEVRFADGTVWGRSELEGRLSPAELEGVYLIGGDNGDYLYGSSADDRLEGGGGNDTLSSGGGSDTYVFDIGWGRDTLADWDDQSQWLDRIEFGAGIDAASVQVARYNNDLILTRGSDRIRVEGHFGTEDGAAIEEVRFADGTLWDAAKLAQLTAPPENPWGDRWAQGLVQAMAGESGGGAALAGGFHEPWRMQQLL</sequence>
<evidence type="ECO:0000313" key="11">
    <source>
        <dbReference type="EMBL" id="BAV96930.1"/>
    </source>
</evidence>
<feature type="domain" description="Haemolysin-type calcium binding-related" evidence="10">
    <location>
        <begin position="101"/>
        <end position="145"/>
    </location>
</feature>
<dbReference type="GeneID" id="83066837"/>
<dbReference type="KEGG" id="lem:LEN_1443"/>
<keyword evidence="7" id="KW-0843">Virulence</keyword>
<evidence type="ECO:0000256" key="7">
    <source>
        <dbReference type="ARBA" id="ARBA00023026"/>
    </source>
</evidence>
<feature type="domain" description="Haemolysin-type calcium binding-related" evidence="10">
    <location>
        <begin position="1237"/>
        <end position="1274"/>
    </location>
</feature>
<dbReference type="GO" id="GO:0005509">
    <property type="term" value="F:calcium ion binding"/>
    <property type="evidence" value="ECO:0007669"/>
    <property type="project" value="InterPro"/>
</dbReference>
<dbReference type="InterPro" id="IPR011049">
    <property type="entry name" value="Serralysin-like_metalloprot_C"/>
</dbReference>
<comment type="subcellular location">
    <subcellularLocation>
        <location evidence="1">Membrane</location>
    </subcellularLocation>
    <subcellularLocation>
        <location evidence="2">Secreted</location>
    </subcellularLocation>
</comment>
<keyword evidence="5" id="KW-0677">Repeat</keyword>
<dbReference type="PANTHER" id="PTHR38340:SF1">
    <property type="entry name" value="S-LAYER PROTEIN"/>
    <property type="match status" value="1"/>
</dbReference>
<feature type="domain" description="Haemolysin-type calcium binding-related" evidence="10">
    <location>
        <begin position="1383"/>
        <end position="1429"/>
    </location>
</feature>
<dbReference type="Pfam" id="PF06594">
    <property type="entry name" value="HCBP_related"/>
    <property type="match status" value="8"/>
</dbReference>
<feature type="compositionally biased region" description="Low complexity" evidence="9">
    <location>
        <begin position="168"/>
        <end position="180"/>
    </location>
</feature>
<feature type="domain" description="Haemolysin-type calcium binding-related" evidence="10">
    <location>
        <begin position="1543"/>
        <end position="1587"/>
    </location>
</feature>
<evidence type="ECO:0000313" key="12">
    <source>
        <dbReference type="Proteomes" id="UP000218824"/>
    </source>
</evidence>
<evidence type="ECO:0000256" key="1">
    <source>
        <dbReference type="ARBA" id="ARBA00004370"/>
    </source>
</evidence>
<gene>
    <name evidence="11" type="ORF">LEN_1443</name>
</gene>
<keyword evidence="6" id="KW-0106">Calcium</keyword>
<evidence type="ECO:0000256" key="8">
    <source>
        <dbReference type="ARBA" id="ARBA00023136"/>
    </source>
</evidence>
<dbReference type="InterPro" id="IPR001343">
    <property type="entry name" value="Hemolysn_Ca-bd"/>
</dbReference>
<dbReference type="GO" id="GO:0016020">
    <property type="term" value="C:membrane"/>
    <property type="evidence" value="ECO:0007669"/>
    <property type="project" value="UniProtKB-SubCell"/>
</dbReference>
<feature type="region of interest" description="Disordered" evidence="9">
    <location>
        <begin position="163"/>
        <end position="186"/>
    </location>
</feature>
<dbReference type="RefSeq" id="WP_096377189.1">
    <property type="nucleotide sequence ID" value="NZ_AP014940.1"/>
</dbReference>
<evidence type="ECO:0000256" key="4">
    <source>
        <dbReference type="ARBA" id="ARBA00022656"/>
    </source>
</evidence>
<evidence type="ECO:0000256" key="9">
    <source>
        <dbReference type="SAM" id="MobiDB-lite"/>
    </source>
</evidence>
<dbReference type="InterPro" id="IPR018511">
    <property type="entry name" value="Hemolysin-typ_Ca-bd_CS"/>
</dbReference>